<dbReference type="InterPro" id="IPR051137">
    <property type="entry name" value="PP4R3-like"/>
</dbReference>
<comment type="caution">
    <text evidence="5">The sequence shown here is derived from an EMBL/GenBank/DDBJ whole genome shotgun (WGS) entry which is preliminary data.</text>
</comment>
<sequence>MAQAAPQAPAPTGSTEVGAVGSWEEEDVWMEMQRVECFERPTSETDGPWRSVGDGTVMWQQDGNVQRLLVVRGDDAELIDELACIALPDPTLAISYLAAEQIIYWRNAEMIHEVALSFASAAGCAQVWEDIQLLQEESVGPNGQMGAAMPVDARSLPEPSEESLPQLVAMFTSSMSDSHLLDLLAIDDGSCDRCDDFVAKLCQLFDRLDSKVHSVRACLAGEMPSSPAEDETERALEQLALCFKGLLCVGAADVRLLHRLLRRDTVAYMFGAFEYERAHGVLQTEHVNRHHREYLLSARRFKMPVPILNAATLECIHQNFLISYLTECILPLGLDPGTQTALAEIQQSNGRTIIEHLQSDERFLRQLLDGLTCTDPPASATAPTDLHVPAQGSHRRHAASPAPAPPRVESPREQLWGLLRELCTLASPLHPICRARFYKSLAAAGLFHALRLATAAPAAECVRSLEVLLLLLLHDPSAWRTAGLADGPHRADARALLGGLVALLVHADEGVVVQASEALRVALDASTMAAGEHNGFLDLFYGGGHCAQLVAQLEAHAAPPAEPSGGLAHVARVEAMLEAAGSTLGQHGYRSVRLAADSRLWRALRQLLQGRLRSLRATAARFVRTLVSLHPSCALLAVEHGVVHALFAQLMVGNGRRDSLLNSSILQLLQLLLTEPQLVSLREHVAQHHAAELEVLLAAGNHFVKDLLRGSTPPPSPSTIHAVRGEENRPPGSPAKQLIIPTMPPSPGRAATDGRPLAPRLAPAAFF</sequence>
<dbReference type="GO" id="GO:0005654">
    <property type="term" value="C:nucleoplasm"/>
    <property type="evidence" value="ECO:0007669"/>
    <property type="project" value="TreeGrafter"/>
</dbReference>
<feature type="region of interest" description="Disordered" evidence="3">
    <location>
        <begin position="379"/>
        <end position="409"/>
    </location>
</feature>
<dbReference type="InterPro" id="IPR011993">
    <property type="entry name" value="PH-like_dom_sf"/>
</dbReference>
<dbReference type="EMBL" id="JBGBPQ010000022">
    <property type="protein sequence ID" value="KAL1503066.1"/>
    <property type="molecule type" value="Genomic_DNA"/>
</dbReference>
<evidence type="ECO:0000259" key="4">
    <source>
        <dbReference type="Pfam" id="PF04802"/>
    </source>
</evidence>
<feature type="compositionally biased region" description="Low complexity" evidence="3">
    <location>
        <begin position="1"/>
        <end position="11"/>
    </location>
</feature>
<dbReference type="InterPro" id="IPR006887">
    <property type="entry name" value="P4R3-like_central_dom"/>
</dbReference>
<dbReference type="GO" id="GO:0030289">
    <property type="term" value="C:protein phosphatase 4 complex"/>
    <property type="evidence" value="ECO:0007669"/>
    <property type="project" value="TreeGrafter"/>
</dbReference>
<feature type="domain" description="Serine/threonine-protein phosphatase 4 regulatory subunit 3-like central" evidence="4">
    <location>
        <begin position="231"/>
        <end position="696"/>
    </location>
</feature>
<feature type="region of interest" description="Disordered" evidence="3">
    <location>
        <begin position="1"/>
        <end position="20"/>
    </location>
</feature>
<evidence type="ECO:0000313" key="5">
    <source>
        <dbReference type="EMBL" id="KAL1503066.1"/>
    </source>
</evidence>
<reference evidence="5 6" key="1">
    <citation type="journal article" date="2024" name="Science">
        <title>Giant polyketide synthase enzymes in the biosynthesis of giant marine polyether toxins.</title>
        <authorList>
            <person name="Fallon T.R."/>
            <person name="Shende V.V."/>
            <person name="Wierzbicki I.H."/>
            <person name="Pendleton A.L."/>
            <person name="Watervoot N.F."/>
            <person name="Auber R.P."/>
            <person name="Gonzalez D.J."/>
            <person name="Wisecaver J.H."/>
            <person name="Moore B.S."/>
        </authorList>
    </citation>
    <scope>NUCLEOTIDE SEQUENCE [LARGE SCALE GENOMIC DNA]</scope>
    <source>
        <strain evidence="5 6">12B1</strain>
    </source>
</reference>
<name>A0AB34INB9_PRYPA</name>
<evidence type="ECO:0000256" key="3">
    <source>
        <dbReference type="SAM" id="MobiDB-lite"/>
    </source>
</evidence>
<feature type="region of interest" description="Disordered" evidence="3">
    <location>
        <begin position="710"/>
        <end position="756"/>
    </location>
</feature>
<organism evidence="5 6">
    <name type="scientific">Prymnesium parvum</name>
    <name type="common">Toxic golden alga</name>
    <dbReference type="NCBI Taxonomy" id="97485"/>
    <lineage>
        <taxon>Eukaryota</taxon>
        <taxon>Haptista</taxon>
        <taxon>Haptophyta</taxon>
        <taxon>Prymnesiophyceae</taxon>
        <taxon>Prymnesiales</taxon>
        <taxon>Prymnesiaceae</taxon>
        <taxon>Prymnesium</taxon>
    </lineage>
</organism>
<dbReference type="PANTHER" id="PTHR23318:SF0">
    <property type="entry name" value="SERINE_THREONINE-PROTEIN PHOSPHATASE 4 REGULATORY SUBUNIT 3"/>
    <property type="match status" value="1"/>
</dbReference>
<dbReference type="GO" id="GO:0072542">
    <property type="term" value="F:protein phosphatase activator activity"/>
    <property type="evidence" value="ECO:0007669"/>
    <property type="project" value="TreeGrafter"/>
</dbReference>
<accession>A0AB34INB9</accession>
<dbReference type="Gene3D" id="2.30.29.30">
    <property type="entry name" value="Pleckstrin-homology domain (PH domain)/Phosphotyrosine-binding domain (PTB)"/>
    <property type="match status" value="1"/>
</dbReference>
<dbReference type="Proteomes" id="UP001515480">
    <property type="component" value="Unassembled WGS sequence"/>
</dbReference>
<proteinExistence type="predicted"/>
<dbReference type="PANTHER" id="PTHR23318">
    <property type="entry name" value="ATP SYNTHASE GAMMA-RELATED"/>
    <property type="match status" value="1"/>
</dbReference>
<keyword evidence="6" id="KW-1185">Reference proteome</keyword>
<comment type="subcellular location">
    <subcellularLocation>
        <location evidence="1">Nucleus</location>
    </subcellularLocation>
</comment>
<evidence type="ECO:0000256" key="1">
    <source>
        <dbReference type="ARBA" id="ARBA00004123"/>
    </source>
</evidence>
<evidence type="ECO:0000256" key="2">
    <source>
        <dbReference type="ARBA" id="ARBA00023242"/>
    </source>
</evidence>
<evidence type="ECO:0000313" key="6">
    <source>
        <dbReference type="Proteomes" id="UP001515480"/>
    </source>
</evidence>
<gene>
    <name evidence="5" type="ORF">AB1Y20_011132</name>
</gene>
<protein>
    <recommendedName>
        <fullName evidence="4">Serine/threonine-protein phosphatase 4 regulatory subunit 3-like central domain-containing protein</fullName>
    </recommendedName>
</protein>
<dbReference type="Pfam" id="PF04802">
    <property type="entry name" value="PP4R3"/>
    <property type="match status" value="1"/>
</dbReference>
<dbReference type="AlphaFoldDB" id="A0AB34INB9"/>
<keyword evidence="2" id="KW-0539">Nucleus</keyword>